<dbReference type="PROSITE" id="PS51257">
    <property type="entry name" value="PROKAR_LIPOPROTEIN"/>
    <property type="match status" value="1"/>
</dbReference>
<evidence type="ECO:0000313" key="4">
    <source>
        <dbReference type="Proteomes" id="UP001242010"/>
    </source>
</evidence>
<protein>
    <recommendedName>
        <fullName evidence="5">Cytochrome c7-like domain-containing protein</fullName>
    </recommendedName>
</protein>
<name>A0ABN6UV09_9BACT</name>
<evidence type="ECO:0000256" key="2">
    <source>
        <dbReference type="SAM" id="SignalP"/>
    </source>
</evidence>
<feature type="compositionally biased region" description="Low complexity" evidence="1">
    <location>
        <begin position="21"/>
        <end position="42"/>
    </location>
</feature>
<feature type="region of interest" description="Disordered" evidence="1">
    <location>
        <begin position="83"/>
        <end position="114"/>
    </location>
</feature>
<evidence type="ECO:0000313" key="3">
    <source>
        <dbReference type="EMBL" id="BDU68586.1"/>
    </source>
</evidence>
<keyword evidence="2" id="KW-0732">Signal</keyword>
<keyword evidence="4" id="KW-1185">Reference proteome</keyword>
<dbReference type="Proteomes" id="UP001242010">
    <property type="component" value="Chromosome"/>
</dbReference>
<feature type="region of interest" description="Disordered" evidence="1">
    <location>
        <begin position="21"/>
        <end position="69"/>
    </location>
</feature>
<feature type="chain" id="PRO_5045119863" description="Cytochrome c7-like domain-containing protein" evidence="2">
    <location>
        <begin position="20"/>
        <end position="216"/>
    </location>
</feature>
<dbReference type="RefSeq" id="WP_286355221.1">
    <property type="nucleotide sequence ID" value="NZ_AP027079.1"/>
</dbReference>
<gene>
    <name evidence="3" type="ORF">GETHOR_06870</name>
</gene>
<dbReference type="Gene3D" id="1.10.1130.10">
    <property type="entry name" value="Flavocytochrome C3, Chain A"/>
    <property type="match status" value="1"/>
</dbReference>
<dbReference type="SUPFAM" id="SSF48695">
    <property type="entry name" value="Multiheme cytochromes"/>
    <property type="match status" value="1"/>
</dbReference>
<accession>A0ABN6UV09</accession>
<dbReference type="InterPro" id="IPR036280">
    <property type="entry name" value="Multihaem_cyt_sf"/>
</dbReference>
<feature type="signal peptide" evidence="2">
    <location>
        <begin position="1"/>
        <end position="19"/>
    </location>
</feature>
<organism evidence="3 4">
    <name type="scientific">Geothrix oryzae</name>
    <dbReference type="NCBI Taxonomy" id="2927975"/>
    <lineage>
        <taxon>Bacteria</taxon>
        <taxon>Pseudomonadati</taxon>
        <taxon>Acidobacteriota</taxon>
        <taxon>Holophagae</taxon>
        <taxon>Holophagales</taxon>
        <taxon>Holophagaceae</taxon>
        <taxon>Geothrix</taxon>
    </lineage>
</organism>
<dbReference type="EMBL" id="AP027079">
    <property type="protein sequence ID" value="BDU68586.1"/>
    <property type="molecule type" value="Genomic_DNA"/>
</dbReference>
<evidence type="ECO:0008006" key="5">
    <source>
        <dbReference type="Google" id="ProtNLM"/>
    </source>
</evidence>
<feature type="compositionally biased region" description="Low complexity" evidence="1">
    <location>
        <begin position="90"/>
        <end position="114"/>
    </location>
</feature>
<proteinExistence type="predicted"/>
<sequence>MRRLVGLTLLLAVSFLGCGPEKPAEAPTAAPAAPSGAAPTASGTQAPPAGGTQVSASKPAAPAGLASKPATAAVPAVVTPSPVAPPAEPAPELTPKAAPASSAKSPTATPSAVAPAVSGPMLTLASNGHAAIGPDKCRMCHRIQHDSWSASPHAKKGLDCEACHGNGADYRAMAVMKNPTAARAAGLVRPGIDFCRKCHGTKADAALFARVHAHKG</sequence>
<reference evidence="4" key="1">
    <citation type="journal article" date="2023" name="Int. J. Syst. Evol. Microbiol.">
        <title>Mesoterricola silvestris gen. nov., sp. nov., Mesoterricola sediminis sp. nov., Geothrix oryzae sp. nov., Geothrix edaphica sp. nov., Geothrix rubra sp. nov., and Geothrix limicola sp. nov., six novel members of Acidobacteriota isolated from soils.</title>
        <authorList>
            <person name="Itoh H."/>
            <person name="Sugisawa Y."/>
            <person name="Mise K."/>
            <person name="Xu Z."/>
            <person name="Kuniyasu M."/>
            <person name="Ushijima N."/>
            <person name="Kawano K."/>
            <person name="Kobayashi E."/>
            <person name="Shiratori Y."/>
            <person name="Masuda Y."/>
            <person name="Senoo K."/>
        </authorList>
    </citation>
    <scope>NUCLEOTIDE SEQUENCE [LARGE SCALE GENOMIC DNA]</scope>
    <source>
        <strain evidence="4">Red222</strain>
    </source>
</reference>
<evidence type="ECO:0000256" key="1">
    <source>
        <dbReference type="SAM" id="MobiDB-lite"/>
    </source>
</evidence>